<dbReference type="EMBL" id="DWYA01000055">
    <property type="protein sequence ID" value="HJB40014.1"/>
    <property type="molecule type" value="Genomic_DNA"/>
</dbReference>
<dbReference type="AlphaFoldDB" id="A0A9D2M385"/>
<gene>
    <name evidence="1" type="ORF">H9943_06410</name>
</gene>
<dbReference type="InterPro" id="IPR017016">
    <property type="entry name" value="UCP033595"/>
</dbReference>
<organism evidence="1 2">
    <name type="scientific">Candidatus Ruthenibacterium avium</name>
    <dbReference type="NCBI Taxonomy" id="2838751"/>
    <lineage>
        <taxon>Bacteria</taxon>
        <taxon>Bacillati</taxon>
        <taxon>Bacillota</taxon>
        <taxon>Clostridia</taxon>
        <taxon>Eubacteriales</taxon>
        <taxon>Oscillospiraceae</taxon>
        <taxon>Ruthenibacterium</taxon>
    </lineage>
</organism>
<evidence type="ECO:0000313" key="2">
    <source>
        <dbReference type="Proteomes" id="UP000824209"/>
    </source>
</evidence>
<dbReference type="Pfam" id="PF20124">
    <property type="entry name" value="DUF6514"/>
    <property type="match status" value="1"/>
</dbReference>
<sequence length="72" mass="8135">MNFWVFCEMKQDELGNDYPAYGIAWEGGEQADISDDEAFVYKLASLLYEEQVQPCHIQNVIEDCLAAGCLPV</sequence>
<dbReference type="Proteomes" id="UP000824209">
    <property type="component" value="Unassembled WGS sequence"/>
</dbReference>
<proteinExistence type="predicted"/>
<accession>A0A9D2M385</accession>
<comment type="caution">
    <text evidence="1">The sequence shown here is derived from an EMBL/GenBank/DDBJ whole genome shotgun (WGS) entry which is preliminary data.</text>
</comment>
<evidence type="ECO:0000313" key="1">
    <source>
        <dbReference type="EMBL" id="HJB40014.1"/>
    </source>
</evidence>
<name>A0A9D2M385_9FIRM</name>
<protein>
    <submittedName>
        <fullName evidence="1">Uncharacterized protein</fullName>
    </submittedName>
</protein>
<reference evidence="1" key="1">
    <citation type="journal article" date="2021" name="PeerJ">
        <title>Extensive microbial diversity within the chicken gut microbiome revealed by metagenomics and culture.</title>
        <authorList>
            <person name="Gilroy R."/>
            <person name="Ravi A."/>
            <person name="Getino M."/>
            <person name="Pursley I."/>
            <person name="Horton D.L."/>
            <person name="Alikhan N.F."/>
            <person name="Baker D."/>
            <person name="Gharbi K."/>
            <person name="Hall N."/>
            <person name="Watson M."/>
            <person name="Adriaenssens E.M."/>
            <person name="Foster-Nyarko E."/>
            <person name="Jarju S."/>
            <person name="Secka A."/>
            <person name="Antonio M."/>
            <person name="Oren A."/>
            <person name="Chaudhuri R.R."/>
            <person name="La Ragione R."/>
            <person name="Hildebrand F."/>
            <person name="Pallen M.J."/>
        </authorList>
    </citation>
    <scope>NUCLEOTIDE SEQUENCE</scope>
    <source>
        <strain evidence="1">ChiBcec8-14828</strain>
    </source>
</reference>
<reference evidence="1" key="2">
    <citation type="submission" date="2021-04" db="EMBL/GenBank/DDBJ databases">
        <authorList>
            <person name="Gilroy R."/>
        </authorList>
    </citation>
    <scope>NUCLEOTIDE SEQUENCE</scope>
    <source>
        <strain evidence="1">ChiBcec8-14828</strain>
    </source>
</reference>